<protein>
    <submittedName>
        <fullName evidence="2">Uncharacterized protein</fullName>
    </submittedName>
</protein>
<dbReference type="Proteomes" id="UP000676325">
    <property type="component" value="Unassembled WGS sequence"/>
</dbReference>
<feature type="transmembrane region" description="Helical" evidence="1">
    <location>
        <begin position="49"/>
        <end position="69"/>
    </location>
</feature>
<comment type="caution">
    <text evidence="2">The sequence shown here is derived from an EMBL/GenBank/DDBJ whole genome shotgun (WGS) entry which is preliminary data.</text>
</comment>
<keyword evidence="1" id="KW-0472">Membrane</keyword>
<sequence>MAEEQPQESGRTTPRLFDPLWIIALFVGLSEATVGIATTQARGWSQGLLASFAVIFPLIVFGVFFTALWRKPELLYAPGDVPEPVPTPDFVQGMHRAAPNNLKLIRSVVRQTLESVLPSALEVEVPARAINEVVRNAVAIVQADLQNQALKIDFSVVAEALGHTEVVIDNTTTVSEFLDWLWGALAYYFAPHTYGAEWVVVDRITLKAFADMGSNWAAEHGLAIDNRPLVEVGIGPGMELLVVPKVPDAVAQGGRANGANGKARATVPWPASETTHEGWLIVDHLNGS</sequence>
<reference evidence="2" key="1">
    <citation type="submission" date="2021-04" db="EMBL/GenBank/DDBJ databases">
        <title>Genome based classification of Actinospica acidithermotolerans sp. nov., an actinobacterium isolated from an Indonesian hot spring.</title>
        <authorList>
            <person name="Kusuma A.B."/>
            <person name="Putra K.E."/>
            <person name="Nafisah S."/>
            <person name="Loh J."/>
            <person name="Nouioui I."/>
            <person name="Goodfellow M."/>
        </authorList>
    </citation>
    <scope>NUCLEOTIDE SEQUENCE</scope>
    <source>
        <strain evidence="2">MGRD01-02</strain>
    </source>
</reference>
<feature type="transmembrane region" description="Helical" evidence="1">
    <location>
        <begin position="20"/>
        <end position="37"/>
    </location>
</feature>
<dbReference type="EMBL" id="JAGSOH010000026">
    <property type="protein sequence ID" value="MBR7827016.1"/>
    <property type="molecule type" value="Genomic_DNA"/>
</dbReference>
<keyword evidence="1" id="KW-1133">Transmembrane helix</keyword>
<evidence type="ECO:0000313" key="2">
    <source>
        <dbReference type="EMBL" id="MBR7827016.1"/>
    </source>
</evidence>
<gene>
    <name evidence="2" type="ORF">KDK95_11930</name>
</gene>
<organism evidence="2 3">
    <name type="scientific">Actinospica acidithermotolerans</name>
    <dbReference type="NCBI Taxonomy" id="2828514"/>
    <lineage>
        <taxon>Bacteria</taxon>
        <taxon>Bacillati</taxon>
        <taxon>Actinomycetota</taxon>
        <taxon>Actinomycetes</taxon>
        <taxon>Catenulisporales</taxon>
        <taxon>Actinospicaceae</taxon>
        <taxon>Actinospica</taxon>
    </lineage>
</organism>
<keyword evidence="1" id="KW-0812">Transmembrane</keyword>
<keyword evidence="3" id="KW-1185">Reference proteome</keyword>
<evidence type="ECO:0000313" key="3">
    <source>
        <dbReference type="Proteomes" id="UP000676325"/>
    </source>
</evidence>
<dbReference type="AlphaFoldDB" id="A0A941E8I8"/>
<name>A0A941E8I8_9ACTN</name>
<dbReference type="RefSeq" id="WP_212518159.1">
    <property type="nucleotide sequence ID" value="NZ_JAGSOH010000026.1"/>
</dbReference>
<evidence type="ECO:0000256" key="1">
    <source>
        <dbReference type="SAM" id="Phobius"/>
    </source>
</evidence>
<accession>A0A941E8I8</accession>
<proteinExistence type="predicted"/>